<evidence type="ECO:0000256" key="1">
    <source>
        <dbReference type="ARBA" id="ARBA00004389"/>
    </source>
</evidence>
<evidence type="ECO:0000256" key="12">
    <source>
        <dbReference type="ARBA" id="ARBA00045065"/>
    </source>
</evidence>
<evidence type="ECO:0000256" key="7">
    <source>
        <dbReference type="ARBA" id="ARBA00022679"/>
    </source>
</evidence>
<organism evidence="18 19">
    <name type="scientific">Ophiocordyceps sinensis</name>
    <dbReference type="NCBI Taxonomy" id="72228"/>
    <lineage>
        <taxon>Eukaryota</taxon>
        <taxon>Fungi</taxon>
        <taxon>Dikarya</taxon>
        <taxon>Ascomycota</taxon>
        <taxon>Pezizomycotina</taxon>
        <taxon>Sordariomycetes</taxon>
        <taxon>Hypocreomycetidae</taxon>
        <taxon>Hypocreales</taxon>
        <taxon>Ophiocordycipitaceae</taxon>
        <taxon>Ophiocordyceps</taxon>
    </lineage>
</organism>
<dbReference type="GO" id="GO:0006487">
    <property type="term" value="P:protein N-linked glycosylation"/>
    <property type="evidence" value="ECO:0007669"/>
    <property type="project" value="TreeGrafter"/>
</dbReference>
<dbReference type="OrthoDB" id="2276068at2759"/>
<dbReference type="FunFam" id="3.40.50.2000:FF:000168">
    <property type="entry name" value="Alpha-1,2-mannosyltransferase (Alg11), putative"/>
    <property type="match status" value="1"/>
</dbReference>
<keyword evidence="7 14" id="KW-0808">Transferase</keyword>
<evidence type="ECO:0000313" key="19">
    <source>
        <dbReference type="Proteomes" id="UP000557566"/>
    </source>
</evidence>
<evidence type="ECO:0000256" key="9">
    <source>
        <dbReference type="ARBA" id="ARBA00022824"/>
    </source>
</evidence>
<feature type="transmembrane region" description="Helical" evidence="14">
    <location>
        <begin position="21"/>
        <end position="44"/>
    </location>
</feature>
<gene>
    <name evidence="18" type="ORF">G6O67_005783</name>
</gene>
<evidence type="ECO:0000256" key="14">
    <source>
        <dbReference type="RuleBase" id="RU367051"/>
    </source>
</evidence>
<evidence type="ECO:0000256" key="2">
    <source>
        <dbReference type="ARBA" id="ARBA00004922"/>
    </source>
</evidence>
<comment type="caution">
    <text evidence="18">The sequence shown here is derived from an EMBL/GenBank/DDBJ whole genome shotgun (WGS) entry which is preliminary data.</text>
</comment>
<dbReference type="Pfam" id="PF15924">
    <property type="entry name" value="ALG11_N"/>
    <property type="match status" value="1"/>
</dbReference>
<keyword evidence="10 14" id="KW-1133">Transmembrane helix</keyword>
<dbReference type="PANTHER" id="PTHR45919:SF1">
    <property type="entry name" value="GDP-MAN:MAN(3)GLCNAC(2)-PP-DOL ALPHA-1,2-MANNOSYLTRANSFERASE"/>
    <property type="match status" value="1"/>
</dbReference>
<dbReference type="EMBL" id="JAAVMX010000006">
    <property type="protein sequence ID" value="KAF4507110.1"/>
    <property type="molecule type" value="Genomic_DNA"/>
</dbReference>
<evidence type="ECO:0000256" key="4">
    <source>
        <dbReference type="ARBA" id="ARBA00012645"/>
    </source>
</evidence>
<dbReference type="InterPro" id="IPR031814">
    <property type="entry name" value="ALG11_N"/>
</dbReference>
<evidence type="ECO:0000256" key="10">
    <source>
        <dbReference type="ARBA" id="ARBA00022989"/>
    </source>
</evidence>
<keyword evidence="11 14" id="KW-0472">Membrane</keyword>
<dbReference type="SUPFAM" id="SSF53756">
    <property type="entry name" value="UDP-Glycosyltransferase/glycogen phosphorylase"/>
    <property type="match status" value="1"/>
</dbReference>
<keyword evidence="19" id="KW-1185">Reference proteome</keyword>
<feature type="region of interest" description="Disordered" evidence="15">
    <location>
        <begin position="80"/>
        <end position="100"/>
    </location>
</feature>
<dbReference type="GO" id="GO:0005789">
    <property type="term" value="C:endoplasmic reticulum membrane"/>
    <property type="evidence" value="ECO:0007669"/>
    <property type="project" value="UniProtKB-SubCell"/>
</dbReference>
<dbReference type="Proteomes" id="UP000557566">
    <property type="component" value="Unassembled WGS sequence"/>
</dbReference>
<dbReference type="Gene3D" id="3.40.50.2000">
    <property type="entry name" value="Glycogen Phosphorylase B"/>
    <property type="match status" value="1"/>
</dbReference>
<keyword evidence="6 14" id="KW-0328">Glycosyltransferase</keyword>
<keyword evidence="8 14" id="KW-0812">Transmembrane</keyword>
<evidence type="ECO:0000256" key="11">
    <source>
        <dbReference type="ARBA" id="ARBA00023136"/>
    </source>
</evidence>
<evidence type="ECO:0000259" key="17">
    <source>
        <dbReference type="Pfam" id="PF15924"/>
    </source>
</evidence>
<comment type="similarity">
    <text evidence="3 14">Belongs to the glycosyltransferase group 1 family. Glycosyltransferase 4 subfamily.</text>
</comment>
<evidence type="ECO:0000259" key="16">
    <source>
        <dbReference type="Pfam" id="PF00534"/>
    </source>
</evidence>
<dbReference type="Pfam" id="PF00534">
    <property type="entry name" value="Glycos_transf_1"/>
    <property type="match status" value="1"/>
</dbReference>
<comment type="pathway">
    <text evidence="2 14">Protein modification; protein glycosylation.</text>
</comment>
<comment type="subcellular location">
    <subcellularLocation>
        <location evidence="1">Endoplasmic reticulum membrane</location>
        <topology evidence="1">Single-pass membrane protein</topology>
    </subcellularLocation>
</comment>
<dbReference type="AlphaFoldDB" id="A0A8H4LXQ4"/>
<evidence type="ECO:0000256" key="15">
    <source>
        <dbReference type="SAM" id="MobiDB-lite"/>
    </source>
</evidence>
<evidence type="ECO:0000256" key="6">
    <source>
        <dbReference type="ARBA" id="ARBA00022676"/>
    </source>
</evidence>
<reference evidence="18 19" key="1">
    <citation type="journal article" date="2020" name="Genome Biol. Evol.">
        <title>A new high-quality draft genome assembly of the Chinese cordyceps Ophiocordyceps sinensis.</title>
        <authorList>
            <person name="Shu R."/>
            <person name="Zhang J."/>
            <person name="Meng Q."/>
            <person name="Zhang H."/>
            <person name="Zhou G."/>
            <person name="Li M."/>
            <person name="Wu P."/>
            <person name="Zhao Y."/>
            <person name="Chen C."/>
            <person name="Qin Q."/>
        </authorList>
    </citation>
    <scope>NUCLEOTIDE SEQUENCE [LARGE SCALE GENOMIC DNA]</scope>
    <source>
        <strain evidence="18 19">IOZ07</strain>
    </source>
</reference>
<evidence type="ECO:0000256" key="8">
    <source>
        <dbReference type="ARBA" id="ARBA00022692"/>
    </source>
</evidence>
<feature type="domain" description="Glycosyl transferase family 1" evidence="16">
    <location>
        <begin position="358"/>
        <end position="534"/>
    </location>
</feature>
<dbReference type="InterPro" id="IPR038013">
    <property type="entry name" value="ALG11"/>
</dbReference>
<dbReference type="GO" id="GO:0004377">
    <property type="term" value="F:GDP-Man:Man(3)GlcNAc(2)-PP-Dol alpha-1,2-mannosyltransferase activity"/>
    <property type="evidence" value="ECO:0007669"/>
    <property type="project" value="UniProtKB-UniRule"/>
</dbReference>
<evidence type="ECO:0000313" key="18">
    <source>
        <dbReference type="EMBL" id="KAF4507110.1"/>
    </source>
</evidence>
<evidence type="ECO:0000256" key="13">
    <source>
        <dbReference type="ARBA" id="ARBA00056799"/>
    </source>
</evidence>
<name>A0A8H4LXQ4_9HYPO</name>
<evidence type="ECO:0000256" key="5">
    <source>
        <dbReference type="ARBA" id="ARBA00022018"/>
    </source>
</evidence>
<feature type="domain" description="ALG11 mannosyltransferase N-terminal" evidence="17">
    <location>
        <begin position="116"/>
        <end position="324"/>
    </location>
</feature>
<comment type="catalytic activity">
    <reaction evidence="12 14">
        <text>an alpha-D-Man-(1-&gt;3)-[alpha-D-Man-(1-&gt;6)]-beta-D-Man-(1-&gt;4)-beta-D-GlcNAc-(1-&gt;4)-alpha-D-GlcNAc-diphospho-di-trans,poly-cis-dolichol + 2 GDP-alpha-D-mannose = an alpha-D-Man-(1-&gt;2)-alpha-D-Man-(1-&gt;2)-alpha-D-Man-(1-&gt;3)-[alpha-D-Man-(1-&gt;6)]-beta-D-Man-(1-&gt;4)-beta-D-GlcNAc-(1-&gt;4)-alpha-D-GlcNAc-diphospho-di-trans,poly-cis-dolichol + 2 GDP + 2 H(+)</text>
        <dbReference type="Rhea" id="RHEA:29523"/>
        <dbReference type="Rhea" id="RHEA-COMP:19515"/>
        <dbReference type="Rhea" id="RHEA-COMP:19516"/>
        <dbReference type="ChEBI" id="CHEBI:15378"/>
        <dbReference type="ChEBI" id="CHEBI:57527"/>
        <dbReference type="ChEBI" id="CHEBI:58189"/>
        <dbReference type="ChEBI" id="CHEBI:132511"/>
        <dbReference type="ChEBI" id="CHEBI:132515"/>
        <dbReference type="EC" id="2.4.1.131"/>
    </reaction>
    <physiologicalReaction direction="left-to-right" evidence="12 14">
        <dbReference type="Rhea" id="RHEA:29524"/>
    </physiologicalReaction>
</comment>
<dbReference type="EC" id="2.4.1.131" evidence="4 14"/>
<comment type="function">
    <text evidence="13 14">GDP-Man:Man(3)GlcNAc(2)-PP-Dol alpha-1,2-mannosyltransferase that operates in the biosynthetic pathway of dolichol-linked oligosaccharides, the glycan precursors employed in protein asparagine (N)-glycosylation. The assembly of dolichol-linked oligosaccharides begins on the cytosolic side of the endoplasmic reticulum membrane and finishes in its lumen. The sequential addition of sugars to dolichol pyrophosphate produces dolichol-linked oligosaccharides containing fourteen sugars, including two GlcNAcs, nine mannoses and three glucoses. Once assembled, the oligosaccharide is transferred from the lipid to nascent proteins by oligosaccharyltransferases. Catalyzes, on the cytoplasmic face of the endoplasmic reticulum, the addition of the fourth and fifth mannose residues to the dolichol-linked oligosaccharide chain, to produce Man(5)GlcNAc(2)-PP-dolichol core oligosaccharide.</text>
</comment>
<dbReference type="PANTHER" id="PTHR45919">
    <property type="entry name" value="GDP-MAN:MAN(3)GLCNAC(2)-PP-DOL ALPHA-1,2-MANNOSYLTRANSFERASE"/>
    <property type="match status" value="1"/>
</dbReference>
<proteinExistence type="inferred from homology"/>
<sequence length="556" mass="62204">MDTTAPASGGKRFSSGLQPQSLAIFATLLALVPLVVVVVLPWIIREAFLALGWLLRQGTEGRRSQLAALMDEDDRKYREQKMEPNASLSENDRDAQNAHTGALGNADETQRDWDGFVGFFHPFCNAGGGGERVLWAAIRATQIRWPRAKCVVYTGDHDVNKDAILQRVESRFNIHLRSPTITFLYLSKRDWVLASTWPHFTLLGQSLGSMILAWDAFSLLVPDIFVDTMGYAFALGLCKLLFRNVPTGAYVHYPTISTDMLKSLDPTSSVGSQGVNAGQGTGTRGKAKRIYWQLFARLYSWVGSSINVVMTNSTWTQAHIQSLWGPYRRSKRTAHPIAVVYPPVAVREIEQEVEVSEASEKKREQVLVYIAQFRPEKNHPLVLQSFSDFLKTNSQAADRARLVLIGSVRDDHDSKRVYQLRLLANELGIKDRVEFHLDASWPEILEWLRRASVGVNGMWNEHFGIGVVEYQAAGLISVVHDSGGPKLDIVVEVDGEPTGYHATTAQEFAAGFEKALSHADPLAMRNRARKSARRFTEEEFARGWLAQIGRLVDLKK</sequence>
<keyword evidence="9 14" id="KW-0256">Endoplasmic reticulum</keyword>
<dbReference type="UniPathway" id="UPA00378"/>
<dbReference type="CDD" id="cd03806">
    <property type="entry name" value="GT4_ALG11-like"/>
    <property type="match status" value="1"/>
</dbReference>
<evidence type="ECO:0000256" key="3">
    <source>
        <dbReference type="ARBA" id="ARBA00009481"/>
    </source>
</evidence>
<accession>A0A8H4LXQ4</accession>
<protein>
    <recommendedName>
        <fullName evidence="5 14">GDP-Man:Man(3)GlcNAc(2)-PP-Dol alpha-1,2-mannosyltransferase</fullName>
        <ecNumber evidence="4 14">2.4.1.131</ecNumber>
    </recommendedName>
</protein>
<dbReference type="InterPro" id="IPR001296">
    <property type="entry name" value="Glyco_trans_1"/>
</dbReference>